<dbReference type="EMBL" id="LAZR01000750">
    <property type="protein sequence ID" value="KKN58711.1"/>
    <property type="molecule type" value="Genomic_DNA"/>
</dbReference>
<comment type="caution">
    <text evidence="1">The sequence shown here is derived from an EMBL/GenBank/DDBJ whole genome shotgun (WGS) entry which is preliminary data.</text>
</comment>
<evidence type="ECO:0000313" key="1">
    <source>
        <dbReference type="EMBL" id="KKN58711.1"/>
    </source>
</evidence>
<gene>
    <name evidence="1" type="ORF">LCGC14_0549470</name>
</gene>
<dbReference type="AlphaFoldDB" id="A0A0F9UBR9"/>
<proteinExistence type="predicted"/>
<sequence length="253" mass="29339">MITTGCEGCCFLKKDDKTKGCVLGQVCVTKDGQTYAPGYCRMCRSYKWARQQKTLDSKQLYDKVIEERKLKFDMLVYFDEAHNSLEDLDKTLQSDWYTKYANNIIIIDVTGFGDRKNLALQYIKTRKHSVPIVVDSSVAHELICERGETIRRVSQKITSPFFLVIYAGNIFINFDVFAETVQCVPSRVIHWLFPFLMGNTPIIPHELEFGLFITTPYKSLMKYRGESFTERLRNEEVETKMGLSCFCETCWLT</sequence>
<name>A0A0F9UBR9_9ZZZZ</name>
<reference evidence="1" key="1">
    <citation type="journal article" date="2015" name="Nature">
        <title>Complex archaea that bridge the gap between prokaryotes and eukaryotes.</title>
        <authorList>
            <person name="Spang A."/>
            <person name="Saw J.H."/>
            <person name="Jorgensen S.L."/>
            <person name="Zaremba-Niedzwiedzka K."/>
            <person name="Martijn J."/>
            <person name="Lind A.E."/>
            <person name="van Eijk R."/>
            <person name="Schleper C."/>
            <person name="Guy L."/>
            <person name="Ettema T.J."/>
        </authorList>
    </citation>
    <scope>NUCLEOTIDE SEQUENCE</scope>
</reference>
<protein>
    <submittedName>
        <fullName evidence="1">Uncharacterized protein</fullName>
    </submittedName>
</protein>
<accession>A0A0F9UBR9</accession>
<organism evidence="1">
    <name type="scientific">marine sediment metagenome</name>
    <dbReference type="NCBI Taxonomy" id="412755"/>
    <lineage>
        <taxon>unclassified sequences</taxon>
        <taxon>metagenomes</taxon>
        <taxon>ecological metagenomes</taxon>
    </lineage>
</organism>